<proteinExistence type="predicted"/>
<dbReference type="AlphaFoldDB" id="R6X1Q6"/>
<evidence type="ECO:0000313" key="1">
    <source>
        <dbReference type="EMBL" id="CDD13054.1"/>
    </source>
</evidence>
<reference evidence="1" key="1">
    <citation type="submission" date="2012-11" db="EMBL/GenBank/DDBJ databases">
        <title>Dependencies among metagenomic species, viruses, plasmids and units of genetic variation.</title>
        <authorList>
            <person name="Nielsen H.B."/>
            <person name="Almeida M."/>
            <person name="Juncker A.S."/>
            <person name="Rasmussen S."/>
            <person name="Li J."/>
            <person name="Sunagawa S."/>
            <person name="Plichta D."/>
            <person name="Gautier L."/>
            <person name="Le Chatelier E."/>
            <person name="Peletier E."/>
            <person name="Bonde I."/>
            <person name="Nielsen T."/>
            <person name="Manichanh C."/>
            <person name="Arumugam M."/>
            <person name="Batto J."/>
            <person name="Santos M.B.Q.D."/>
            <person name="Blom N."/>
            <person name="Borruel N."/>
            <person name="Burgdorf K.S."/>
            <person name="Boumezbeur F."/>
            <person name="Casellas F."/>
            <person name="Dore J."/>
            <person name="Guarner F."/>
            <person name="Hansen T."/>
            <person name="Hildebrand F."/>
            <person name="Kaas R.S."/>
            <person name="Kennedy S."/>
            <person name="Kristiansen K."/>
            <person name="Kultima J.R."/>
            <person name="Leonard P."/>
            <person name="Levenez F."/>
            <person name="Lund O."/>
            <person name="Moumen B."/>
            <person name="Le Paslier D."/>
            <person name="Pons N."/>
            <person name="Pedersen O."/>
            <person name="Prifti E."/>
            <person name="Qin J."/>
            <person name="Raes J."/>
            <person name="Tap J."/>
            <person name="Tims S."/>
            <person name="Ussery D.W."/>
            <person name="Yamada T."/>
            <person name="MetaHit consortium"/>
            <person name="Renault P."/>
            <person name="Sicheritz-Ponten T."/>
            <person name="Bork P."/>
            <person name="Wang J."/>
            <person name="Brunak S."/>
            <person name="Ehrlich S.D."/>
        </authorList>
    </citation>
    <scope>NUCLEOTIDE SEQUENCE [LARGE SCALE GENOMIC DNA]</scope>
</reference>
<accession>R6X1Q6</accession>
<sequence length="365" mass="41013">MTGVQKLILGYIGVKIANFPEDIVLDYIEPNKLLMKLKKEAAGFSKQPLAMQDDRACFEAWCLLIKAKTNKPELEIELDVEGITNASYSGGKPANGYMGKFLYRILKFSEQYTMWFKLAPTLEALKENFKIYLAAHSFVANEPTKEAEKDLANLLNMGLESYVAYLLCDSESAKRNILALTREAIVGRQLPVGLVEGSKVSGKELFAGEEAAIDFWAVDENTINVYELKSKKPMLGIITESFFYSNYVYDVFISKNLNHGEGSVAHEAVAYRNYDKIQAARVKGIMISNYCAATLLAILAATKYDIGWHRLLNSATRDEIKKVMNNNGTNGKIQYDFISYILKELTTNAPKIYYIGKQVLKVCRC</sequence>
<dbReference type="Proteomes" id="UP000014937">
    <property type="component" value="Unassembled WGS sequence"/>
</dbReference>
<comment type="caution">
    <text evidence="1">The sequence shown here is derived from an EMBL/GenBank/DDBJ whole genome shotgun (WGS) entry which is preliminary data.</text>
</comment>
<gene>
    <name evidence="1" type="ORF">BN587_01404</name>
</gene>
<dbReference type="RefSeq" id="WP_021720455.1">
    <property type="nucleotide sequence ID" value="NZ_FR892800.1"/>
</dbReference>
<name>R6X1Q6_9FIRM</name>
<organism evidence="1">
    <name type="scientific">Phascolarctobacterium succinatutens CAG:287</name>
    <dbReference type="NCBI Taxonomy" id="1263101"/>
    <lineage>
        <taxon>Bacteria</taxon>
        <taxon>Bacillati</taxon>
        <taxon>Bacillota</taxon>
        <taxon>Negativicutes</taxon>
        <taxon>Acidaminococcales</taxon>
        <taxon>Acidaminococcaceae</taxon>
        <taxon>Phascolarctobacterium</taxon>
    </lineage>
</organism>
<protein>
    <submittedName>
        <fullName evidence="1">RNA-metabolising metallo-beta-lactamase</fullName>
    </submittedName>
</protein>
<dbReference type="EMBL" id="CBGL010000142">
    <property type="protein sequence ID" value="CDD13054.1"/>
    <property type="molecule type" value="Genomic_DNA"/>
</dbReference>
<dbReference type="HOGENOM" id="CLU_813424_0_0_9"/>